<dbReference type="PANTHER" id="PTHR30466:SF11">
    <property type="entry name" value="FLAVIN-DEPENDENT MONOOXYGENASE, REDUCTASE SUBUNIT HSAB"/>
    <property type="match status" value="1"/>
</dbReference>
<evidence type="ECO:0000256" key="1">
    <source>
        <dbReference type="ARBA" id="ARBA00008898"/>
    </source>
</evidence>
<dbReference type="InterPro" id="IPR012349">
    <property type="entry name" value="Split_barrel_FMN-bd"/>
</dbReference>
<dbReference type="Gene3D" id="2.30.110.10">
    <property type="entry name" value="Electron Transport, Fmn-binding Protein, Chain A"/>
    <property type="match status" value="1"/>
</dbReference>
<dbReference type="Gene3D" id="1.10.10.10">
    <property type="entry name" value="Winged helix-like DNA-binding domain superfamily/Winged helix DNA-binding domain"/>
    <property type="match status" value="1"/>
</dbReference>
<dbReference type="GO" id="GO:0042602">
    <property type="term" value="F:riboflavin reductase (NADPH) activity"/>
    <property type="evidence" value="ECO:0007669"/>
    <property type="project" value="TreeGrafter"/>
</dbReference>
<dbReference type="InterPro" id="IPR036388">
    <property type="entry name" value="WH-like_DNA-bd_sf"/>
</dbReference>
<proteinExistence type="inferred from homology"/>
<gene>
    <name evidence="4" type="primary">ntaB_1</name>
    <name evidence="4" type="ORF">LMG27177_06205</name>
</gene>
<evidence type="ECO:0000259" key="3">
    <source>
        <dbReference type="SMART" id="SM00903"/>
    </source>
</evidence>
<dbReference type="RefSeq" id="WP_175165319.1">
    <property type="nucleotide sequence ID" value="NZ_CADIKI010000024.1"/>
</dbReference>
<dbReference type="GO" id="GO:0010181">
    <property type="term" value="F:FMN binding"/>
    <property type="evidence" value="ECO:0007669"/>
    <property type="project" value="InterPro"/>
</dbReference>
<evidence type="ECO:0000313" key="5">
    <source>
        <dbReference type="Proteomes" id="UP000494252"/>
    </source>
</evidence>
<feature type="domain" description="Flavin reductase like" evidence="3">
    <location>
        <begin position="24"/>
        <end position="166"/>
    </location>
</feature>
<protein>
    <submittedName>
        <fullName evidence="4">FMN reductase (NADH) NtaB</fullName>
        <ecNumber evidence="4">1.5.1.42</ecNumber>
    </submittedName>
</protein>
<dbReference type="Pfam" id="PF01613">
    <property type="entry name" value="Flavin_Reduct"/>
    <property type="match status" value="1"/>
</dbReference>
<dbReference type="SUPFAM" id="SSF50475">
    <property type="entry name" value="FMN-binding split barrel"/>
    <property type="match status" value="1"/>
</dbReference>
<keyword evidence="5" id="KW-1185">Reference proteome</keyword>
<evidence type="ECO:0000256" key="2">
    <source>
        <dbReference type="ARBA" id="ARBA00023002"/>
    </source>
</evidence>
<organism evidence="4 5">
    <name type="scientific">Paraburkholderia fynbosensis</name>
    <dbReference type="NCBI Taxonomy" id="1200993"/>
    <lineage>
        <taxon>Bacteria</taxon>
        <taxon>Pseudomonadati</taxon>
        <taxon>Pseudomonadota</taxon>
        <taxon>Betaproteobacteria</taxon>
        <taxon>Burkholderiales</taxon>
        <taxon>Burkholderiaceae</taxon>
        <taxon>Paraburkholderia</taxon>
    </lineage>
</organism>
<dbReference type="GO" id="GO:0052874">
    <property type="term" value="F:FMN reductase (NADH) activity"/>
    <property type="evidence" value="ECO:0007669"/>
    <property type="project" value="UniProtKB-EC"/>
</dbReference>
<dbReference type="InterPro" id="IPR050268">
    <property type="entry name" value="NADH-dep_flavin_reductase"/>
</dbReference>
<dbReference type="Proteomes" id="UP000494252">
    <property type="component" value="Unassembled WGS sequence"/>
</dbReference>
<dbReference type="SMART" id="SM00903">
    <property type="entry name" value="Flavin_Reduct"/>
    <property type="match status" value="1"/>
</dbReference>
<dbReference type="EMBL" id="CADIKI010000024">
    <property type="protein sequence ID" value="CAB3806978.1"/>
    <property type="molecule type" value="Genomic_DNA"/>
</dbReference>
<dbReference type="InterPro" id="IPR036390">
    <property type="entry name" value="WH_DNA-bd_sf"/>
</dbReference>
<evidence type="ECO:0000313" key="4">
    <source>
        <dbReference type="EMBL" id="CAB3806978.1"/>
    </source>
</evidence>
<accession>A0A6J5H0R4</accession>
<reference evidence="4 5" key="1">
    <citation type="submission" date="2020-04" db="EMBL/GenBank/DDBJ databases">
        <authorList>
            <person name="De Canck E."/>
        </authorList>
    </citation>
    <scope>NUCLEOTIDE SEQUENCE [LARGE SCALE GENOMIC DNA]</scope>
    <source>
        <strain evidence="4 5">LMG 27177</strain>
    </source>
</reference>
<dbReference type="InterPro" id="IPR002563">
    <property type="entry name" value="Flavin_Rdtase-like_dom"/>
</dbReference>
<dbReference type="PANTHER" id="PTHR30466">
    <property type="entry name" value="FLAVIN REDUCTASE"/>
    <property type="match status" value="1"/>
</dbReference>
<sequence>MDAKTTDVGYETPESDLRAFRRCLGQFATGITVVTAETPAGRVGNTANSFSSISLDPPLIAWALGKTSRSYNAFREAKHFSVNVLGSDQIAISQAFSSGDEDKFKSISWLPGHNGAPRVMGAIAVLECETEALYECGDHILLIGRVARYARSNGKPLLYVQGYYGIAEPHPDLKPRETRPSLEDSSQESYSLATLIFRVHHELSARFDKYRQAQGVTVSHARVLVSLRNKQHKTAAQIIDEMYLPRPDAMDAIGDLLNRGLITKKGTVEEFALTDAGEKLQLTLHERLREFDSTQTEEISPEELHSARKVLFALLNHS</sequence>
<keyword evidence="2 4" id="KW-0560">Oxidoreductase</keyword>
<dbReference type="SUPFAM" id="SSF46785">
    <property type="entry name" value="Winged helix' DNA-binding domain"/>
    <property type="match status" value="1"/>
</dbReference>
<dbReference type="EC" id="1.5.1.42" evidence="4"/>
<name>A0A6J5H0R4_9BURK</name>
<comment type="similarity">
    <text evidence="1">Belongs to the non-flavoprotein flavin reductase family.</text>
</comment>
<dbReference type="AlphaFoldDB" id="A0A6J5H0R4"/>